<evidence type="ECO:0000259" key="3">
    <source>
        <dbReference type="Pfam" id="PF09811"/>
    </source>
</evidence>
<dbReference type="Proteomes" id="UP000076881">
    <property type="component" value="Unassembled WGS sequence"/>
</dbReference>
<dbReference type="PANTHER" id="PTHR28532">
    <property type="entry name" value="GEO13458P1"/>
    <property type="match status" value="1"/>
</dbReference>
<dbReference type="EMBL" id="AZHF01000002">
    <property type="protein sequence ID" value="OAA80432.1"/>
    <property type="molecule type" value="Genomic_DNA"/>
</dbReference>
<dbReference type="OrthoDB" id="48036at2759"/>
<dbReference type="STRING" id="1081108.A0A162KBL5"/>
<organism evidence="4 5">
    <name type="scientific">Akanthomyces lecanii RCEF 1005</name>
    <dbReference type="NCBI Taxonomy" id="1081108"/>
    <lineage>
        <taxon>Eukaryota</taxon>
        <taxon>Fungi</taxon>
        <taxon>Dikarya</taxon>
        <taxon>Ascomycota</taxon>
        <taxon>Pezizomycotina</taxon>
        <taxon>Sordariomycetes</taxon>
        <taxon>Hypocreomycetidae</taxon>
        <taxon>Hypocreales</taxon>
        <taxon>Cordycipitaceae</taxon>
        <taxon>Akanthomyces</taxon>
        <taxon>Cordyceps confragosa</taxon>
    </lineage>
</organism>
<gene>
    <name evidence="4" type="ORF">LEL_03918</name>
</gene>
<dbReference type="Pfam" id="PF09811">
    <property type="entry name" value="Yae1_N"/>
    <property type="match status" value="1"/>
</dbReference>
<comment type="similarity">
    <text evidence="1">Belongs to the LTO1 family.</text>
</comment>
<accession>A0A162KBL5</accession>
<sequence length="151" mass="16494">MASDPFDDVFTLEDRFYRQGYQQGLEDGEAAGRIEGRQFGMSTGFDKFLESGRLASRAIVWANRLPSSQNTTSSSSAAGASAAADTEQPKQACTLPTLPDNARLGKNIKMVYALVEPETLSTSNVDEAVQDFDDRFKRAQGKAKVVEKMIC</sequence>
<feature type="region of interest" description="Disordered" evidence="2">
    <location>
        <begin position="65"/>
        <end position="98"/>
    </location>
</feature>
<evidence type="ECO:0000256" key="1">
    <source>
        <dbReference type="ARBA" id="ARBA00038090"/>
    </source>
</evidence>
<dbReference type="InterPro" id="IPR052436">
    <property type="entry name" value="LTO1_adapter"/>
</dbReference>
<feature type="domain" description="Essential protein Yae1 N-terminal" evidence="3">
    <location>
        <begin position="20"/>
        <end position="54"/>
    </location>
</feature>
<proteinExistence type="inferred from homology"/>
<name>A0A162KBL5_CORDF</name>
<comment type="caution">
    <text evidence="4">The sequence shown here is derived from an EMBL/GenBank/DDBJ whole genome shotgun (WGS) entry which is preliminary data.</text>
</comment>
<dbReference type="InterPro" id="IPR019191">
    <property type="entry name" value="Essential_protein_Yae1_N"/>
</dbReference>
<feature type="compositionally biased region" description="Low complexity" evidence="2">
    <location>
        <begin position="73"/>
        <end position="84"/>
    </location>
</feature>
<protein>
    <submittedName>
        <fullName evidence="4">Essential protein Yae1</fullName>
    </submittedName>
</protein>
<reference evidence="4 5" key="1">
    <citation type="journal article" date="2016" name="Genome Biol. Evol.">
        <title>Divergent and convergent evolution of fungal pathogenicity.</title>
        <authorList>
            <person name="Shang Y."/>
            <person name="Xiao G."/>
            <person name="Zheng P."/>
            <person name="Cen K."/>
            <person name="Zhan S."/>
            <person name="Wang C."/>
        </authorList>
    </citation>
    <scope>NUCLEOTIDE SEQUENCE [LARGE SCALE GENOMIC DNA]</scope>
    <source>
        <strain evidence="4 5">RCEF 1005</strain>
    </source>
</reference>
<evidence type="ECO:0000313" key="4">
    <source>
        <dbReference type="EMBL" id="OAA80432.1"/>
    </source>
</evidence>
<evidence type="ECO:0000313" key="5">
    <source>
        <dbReference type="Proteomes" id="UP000076881"/>
    </source>
</evidence>
<dbReference type="AlphaFoldDB" id="A0A162KBL5"/>
<dbReference type="PANTHER" id="PTHR28532:SF1">
    <property type="entry name" value="ORAL CANCER OVEREXPRESSED 1"/>
    <property type="match status" value="1"/>
</dbReference>
<keyword evidence="5" id="KW-1185">Reference proteome</keyword>
<evidence type="ECO:0000256" key="2">
    <source>
        <dbReference type="SAM" id="MobiDB-lite"/>
    </source>
</evidence>